<keyword evidence="3" id="KW-0808">Transferase</keyword>
<evidence type="ECO:0000313" key="12">
    <source>
        <dbReference type="Proteomes" id="UP000791440"/>
    </source>
</evidence>
<feature type="compositionally biased region" description="Low complexity" evidence="9">
    <location>
        <begin position="740"/>
        <end position="751"/>
    </location>
</feature>
<dbReference type="Pfam" id="PF12330">
    <property type="entry name" value="Haspin_kinase"/>
    <property type="match status" value="1"/>
</dbReference>
<dbReference type="GO" id="GO:0005524">
    <property type="term" value="F:ATP binding"/>
    <property type="evidence" value="ECO:0007669"/>
    <property type="project" value="UniProtKB-KW"/>
</dbReference>
<dbReference type="EMBL" id="JH668350">
    <property type="protein sequence ID" value="KAG6447890.1"/>
    <property type="molecule type" value="Genomic_DNA"/>
</dbReference>
<feature type="compositionally biased region" description="Basic and acidic residues" evidence="9">
    <location>
        <begin position="790"/>
        <end position="804"/>
    </location>
</feature>
<feature type="domain" description="Serine/threonine-protein kinase haspin C-terminal" evidence="10">
    <location>
        <begin position="1326"/>
        <end position="1410"/>
    </location>
</feature>
<feature type="region of interest" description="Disordered" evidence="9">
    <location>
        <begin position="537"/>
        <end position="556"/>
    </location>
</feature>
<comment type="catalytic activity">
    <reaction evidence="8">
        <text>L-seryl-[protein] + ATP = O-phospho-L-seryl-[protein] + ADP + H(+)</text>
        <dbReference type="Rhea" id="RHEA:17989"/>
        <dbReference type="Rhea" id="RHEA-COMP:9863"/>
        <dbReference type="Rhea" id="RHEA-COMP:11604"/>
        <dbReference type="ChEBI" id="CHEBI:15378"/>
        <dbReference type="ChEBI" id="CHEBI:29999"/>
        <dbReference type="ChEBI" id="CHEBI:30616"/>
        <dbReference type="ChEBI" id="CHEBI:83421"/>
        <dbReference type="ChEBI" id="CHEBI:456216"/>
        <dbReference type="EC" id="2.7.11.1"/>
    </reaction>
</comment>
<dbReference type="InterPro" id="IPR024604">
    <property type="entry name" value="GSG2_C"/>
</dbReference>
<dbReference type="GO" id="GO:0035556">
    <property type="term" value="P:intracellular signal transduction"/>
    <property type="evidence" value="ECO:0007669"/>
    <property type="project" value="TreeGrafter"/>
</dbReference>
<dbReference type="GO" id="GO:0000278">
    <property type="term" value="P:mitotic cell cycle"/>
    <property type="evidence" value="ECO:0007669"/>
    <property type="project" value="TreeGrafter"/>
</dbReference>
<reference evidence="11" key="2">
    <citation type="submission" date="2020-12" db="EMBL/GenBank/DDBJ databases">
        <authorList>
            <person name="Kanost M."/>
        </authorList>
    </citation>
    <scope>NUCLEOTIDE SEQUENCE</scope>
</reference>
<evidence type="ECO:0000256" key="8">
    <source>
        <dbReference type="ARBA" id="ARBA00048679"/>
    </source>
</evidence>
<feature type="region of interest" description="Disordered" evidence="9">
    <location>
        <begin position="771"/>
        <end position="829"/>
    </location>
</feature>
<organism evidence="11 12">
    <name type="scientific">Manduca sexta</name>
    <name type="common">Tobacco hawkmoth</name>
    <name type="synonym">Tobacco hornworm</name>
    <dbReference type="NCBI Taxonomy" id="7130"/>
    <lineage>
        <taxon>Eukaryota</taxon>
        <taxon>Metazoa</taxon>
        <taxon>Ecdysozoa</taxon>
        <taxon>Arthropoda</taxon>
        <taxon>Hexapoda</taxon>
        <taxon>Insecta</taxon>
        <taxon>Pterygota</taxon>
        <taxon>Neoptera</taxon>
        <taxon>Endopterygota</taxon>
        <taxon>Lepidoptera</taxon>
        <taxon>Glossata</taxon>
        <taxon>Ditrysia</taxon>
        <taxon>Bombycoidea</taxon>
        <taxon>Sphingidae</taxon>
        <taxon>Sphinginae</taxon>
        <taxon>Sphingini</taxon>
        <taxon>Manduca</taxon>
    </lineage>
</organism>
<evidence type="ECO:0000256" key="1">
    <source>
        <dbReference type="ARBA" id="ARBA00012513"/>
    </source>
</evidence>
<dbReference type="GO" id="GO:0005634">
    <property type="term" value="C:nucleus"/>
    <property type="evidence" value="ECO:0007669"/>
    <property type="project" value="TreeGrafter"/>
</dbReference>
<dbReference type="PANTHER" id="PTHR24419:SF18">
    <property type="entry name" value="SERINE_THREONINE-PROTEIN KINASE HASPIN"/>
    <property type="match status" value="1"/>
</dbReference>
<feature type="region of interest" description="Disordered" evidence="9">
    <location>
        <begin position="718"/>
        <end position="758"/>
    </location>
</feature>
<name>A0A922CIA3_MANSE</name>
<keyword evidence="4" id="KW-0547">Nucleotide-binding</keyword>
<evidence type="ECO:0000256" key="7">
    <source>
        <dbReference type="ARBA" id="ARBA00047899"/>
    </source>
</evidence>
<feature type="compositionally biased region" description="Basic residues" evidence="9">
    <location>
        <begin position="140"/>
        <end position="150"/>
    </location>
</feature>
<proteinExistence type="predicted"/>
<accession>A0A922CIA3</accession>
<dbReference type="PANTHER" id="PTHR24419">
    <property type="entry name" value="INTERLEUKIN-1 RECEPTOR-ASSOCIATED KINASE"/>
    <property type="match status" value="1"/>
</dbReference>
<feature type="compositionally biased region" description="Basic and acidic residues" evidence="9">
    <location>
        <begin position="116"/>
        <end position="130"/>
    </location>
</feature>
<feature type="region of interest" description="Disordered" evidence="9">
    <location>
        <begin position="509"/>
        <end position="528"/>
    </location>
</feature>
<dbReference type="GO" id="GO:0072354">
    <property type="term" value="F:histone H3T3 kinase activity"/>
    <property type="evidence" value="ECO:0007669"/>
    <property type="project" value="TreeGrafter"/>
</dbReference>
<feature type="compositionally biased region" description="Polar residues" evidence="9">
    <location>
        <begin position="936"/>
        <end position="945"/>
    </location>
</feature>
<dbReference type="EC" id="2.7.11.1" evidence="1"/>
<feature type="region of interest" description="Disordered" evidence="9">
    <location>
        <begin position="898"/>
        <end position="945"/>
    </location>
</feature>
<evidence type="ECO:0000313" key="11">
    <source>
        <dbReference type="EMBL" id="KAG6447890.1"/>
    </source>
</evidence>
<evidence type="ECO:0000256" key="3">
    <source>
        <dbReference type="ARBA" id="ARBA00022679"/>
    </source>
</evidence>
<dbReference type="SMART" id="SM01331">
    <property type="entry name" value="DUF3635"/>
    <property type="match status" value="1"/>
</dbReference>
<evidence type="ECO:0000259" key="10">
    <source>
        <dbReference type="SMART" id="SM01331"/>
    </source>
</evidence>
<reference evidence="11" key="1">
    <citation type="journal article" date="2016" name="Insect Biochem. Mol. Biol.">
        <title>Multifaceted biological insights from a draft genome sequence of the tobacco hornworm moth, Manduca sexta.</title>
        <authorList>
            <person name="Kanost M.R."/>
            <person name="Arrese E.L."/>
            <person name="Cao X."/>
            <person name="Chen Y.R."/>
            <person name="Chellapilla S."/>
            <person name="Goldsmith M.R."/>
            <person name="Grosse-Wilde E."/>
            <person name="Heckel D.G."/>
            <person name="Herndon N."/>
            <person name="Jiang H."/>
            <person name="Papanicolaou A."/>
            <person name="Qu J."/>
            <person name="Soulages J.L."/>
            <person name="Vogel H."/>
            <person name="Walters J."/>
            <person name="Waterhouse R.M."/>
            <person name="Ahn S.J."/>
            <person name="Almeida F.C."/>
            <person name="An C."/>
            <person name="Aqrawi P."/>
            <person name="Bretschneider A."/>
            <person name="Bryant W.B."/>
            <person name="Bucks S."/>
            <person name="Chao H."/>
            <person name="Chevignon G."/>
            <person name="Christen J.M."/>
            <person name="Clarke D.F."/>
            <person name="Dittmer N.T."/>
            <person name="Ferguson L.C.F."/>
            <person name="Garavelou S."/>
            <person name="Gordon K.H.J."/>
            <person name="Gunaratna R.T."/>
            <person name="Han Y."/>
            <person name="Hauser F."/>
            <person name="He Y."/>
            <person name="Heidel-Fischer H."/>
            <person name="Hirsh A."/>
            <person name="Hu Y."/>
            <person name="Jiang H."/>
            <person name="Kalra D."/>
            <person name="Klinner C."/>
            <person name="Konig C."/>
            <person name="Kovar C."/>
            <person name="Kroll A.R."/>
            <person name="Kuwar S.S."/>
            <person name="Lee S.L."/>
            <person name="Lehman R."/>
            <person name="Li K."/>
            <person name="Li Z."/>
            <person name="Liang H."/>
            <person name="Lovelace S."/>
            <person name="Lu Z."/>
            <person name="Mansfield J.H."/>
            <person name="McCulloch K.J."/>
            <person name="Mathew T."/>
            <person name="Morton B."/>
            <person name="Muzny D.M."/>
            <person name="Neunemann D."/>
            <person name="Ongeri F."/>
            <person name="Pauchet Y."/>
            <person name="Pu L.L."/>
            <person name="Pyrousis I."/>
            <person name="Rao X.J."/>
            <person name="Redding A."/>
            <person name="Roesel C."/>
            <person name="Sanchez-Gracia A."/>
            <person name="Schaack S."/>
            <person name="Shukla A."/>
            <person name="Tetreau G."/>
            <person name="Wang Y."/>
            <person name="Xiong G.H."/>
            <person name="Traut W."/>
            <person name="Walsh T.K."/>
            <person name="Worley K.C."/>
            <person name="Wu D."/>
            <person name="Wu W."/>
            <person name="Wu Y.Q."/>
            <person name="Zhang X."/>
            <person name="Zou Z."/>
            <person name="Zucker H."/>
            <person name="Briscoe A.D."/>
            <person name="Burmester T."/>
            <person name="Clem R.J."/>
            <person name="Feyereisen R."/>
            <person name="Grimmelikhuijzen C.J.P."/>
            <person name="Hamodrakas S.J."/>
            <person name="Hansson B.S."/>
            <person name="Huguet E."/>
            <person name="Jermiin L.S."/>
            <person name="Lan Q."/>
            <person name="Lehman H.K."/>
            <person name="Lorenzen M."/>
            <person name="Merzendorfer H."/>
            <person name="Michalopoulos I."/>
            <person name="Morton D.B."/>
            <person name="Muthukrishnan S."/>
            <person name="Oakeshott J.G."/>
            <person name="Palmer W."/>
            <person name="Park Y."/>
            <person name="Passarelli A.L."/>
            <person name="Rozas J."/>
            <person name="Schwartz L.M."/>
            <person name="Smith W."/>
            <person name="Southgate A."/>
            <person name="Vilcinskas A."/>
            <person name="Vogt R."/>
            <person name="Wang P."/>
            <person name="Werren J."/>
            <person name="Yu X.Q."/>
            <person name="Zhou J.J."/>
            <person name="Brown S.J."/>
            <person name="Scherer S.E."/>
            <person name="Richards S."/>
            <person name="Blissard G.W."/>
        </authorList>
    </citation>
    <scope>NUCLEOTIDE SEQUENCE</scope>
</reference>
<comment type="caution">
    <text evidence="11">The sequence shown here is derived from an EMBL/GenBank/DDBJ whole genome shotgun (WGS) entry which is preliminary data.</text>
</comment>
<protein>
    <recommendedName>
        <fullName evidence="1">non-specific serine/threonine protein kinase</fullName>
        <ecNumber evidence="1">2.7.11.1</ecNumber>
    </recommendedName>
</protein>
<feature type="compositionally biased region" description="Basic residues" evidence="9">
    <location>
        <begin position="724"/>
        <end position="739"/>
    </location>
</feature>
<feature type="compositionally biased region" description="Basic and acidic residues" evidence="9">
    <location>
        <begin position="515"/>
        <end position="525"/>
    </location>
</feature>
<keyword evidence="5" id="KW-0418">Kinase</keyword>
<evidence type="ECO:0000256" key="4">
    <source>
        <dbReference type="ARBA" id="ARBA00022741"/>
    </source>
</evidence>
<evidence type="ECO:0000256" key="9">
    <source>
        <dbReference type="SAM" id="MobiDB-lite"/>
    </source>
</evidence>
<evidence type="ECO:0000256" key="5">
    <source>
        <dbReference type="ARBA" id="ARBA00022777"/>
    </source>
</evidence>
<sequence length="1414" mass="160066">MRRTYKSKKDAGGGLDHRDVLLNLEEKSSAFDAFYIQNIKQTKRELSCVGSSTHYGAASNRVRKRKYVKRIVKETEPPRRESVSHSVFLTPDKSIRVNKGLDPFDMLLNSSPAPEKQIETDKTDSYEKHLPPRRSAITYARKKHLKKRNYRNSDSTDSEKENSDLSNTTHNAMDIKSHKLLVEKEHSASPKYNDESINNIVKNLSILNNLRQTSNEVSKTPRFLRLTKNIQSPILQNSPLCSTPFKEKYRGQSIYKFSPVVASNPNSPNIDISHISDCNDSVVFICKSNDSKKAVEPPVIYPLGNEVNGVTINKSTEINEDQEIDLKEHVIQEQRVQNENIDEIATVLSGSNVVPENIINSLHSTEIEPFLGYTSNEVDDLINERNKLKMICNNFMQSNNEELNECNFKDSQCIKKTKHNIDRGVPSVQNENVDKKATVITNSNIVPENVISSFQATEIESFMGFTSIEADELFEKRNKVQMCDNLMQPHMEDLNQSKFNYSQSIETSSHSVHSAVKETDSDDNSKIMCDIDSDDKESLYDTCDSEPSSESQEKVVPKEPIVVMERMSDSLFLKYYDGIANNLQDSKNTEEGAMSDGSCKHNTMEDTLNSVSNRSDVSTEFTDEISSCDTADVSTSEDGTTCHDAASSSYNEEQFVSFVTTRRRNHVAGRSTVSFFNNSDGSGSYELEKTVVSNNKRLTLQKTDPNQSNYTEVLNSSEVNATHGVRRTSSIKRRRRRYSKSNINVDNSLNTDSDDDSKEVTLYALPTTTEDVENGVTGQRKSLKRRSSKKFREHEKTCPKRTTDPENSNIDDASLTTSDNPAPYTDSDDLLISNESTDVLQGATDNNYSDNNEGVINIVSSVSESSENENDVTLYTVPDTGRKMADSRNKKISITTRKSARLSRRGTQYENPDTYRKSHKSTYNGGHNCNEDVANNKPSTSNERISTITTRKSSRIFHKPDINQSLECFNTEGESKPVIVLQPGKKWERSLSIYRRMTMMTDHFDNSILDESMEMKGRKYRQSVISTMEMQDMRGSVHNDSINSRRSTFVSKPSRSTIRIVKDLNSTRTSLYTSAVIDDLKGFLADDCDDTIVELSKLSIADAETEVTVLEIHDTSNRLATARDYVLRRCNQTDAILFDECYPDTVLKNCHKIGEGVYGEVFLWRDRDGRARVMKIVPIAGNTKVNGENQKDYGEIISEIVIAMELSALRAPIADIERHFAEGNDASALDLHTVENATDVFNEIAFGLAVGEEAYQFEHRDLHWGNVLIAPTDQKYATFVLRGRVRWVPRRGVAATIIDYSLSRLALPLAAGAERAALYNDLAHDDGLFDAVGDYQFQVYRLMRDKLGNDWKNFEPYTNILWLHYTVDKMITALRYKRTNTKIHKHYIEKLKGIKNRILDYKSAAEFVLVDNEY</sequence>
<feature type="compositionally biased region" description="Polar residues" evidence="9">
    <location>
        <begin position="805"/>
        <end position="820"/>
    </location>
</feature>
<comment type="catalytic activity">
    <reaction evidence="7">
        <text>L-threonyl-[protein] + ATP = O-phospho-L-threonyl-[protein] + ADP + H(+)</text>
        <dbReference type="Rhea" id="RHEA:46608"/>
        <dbReference type="Rhea" id="RHEA-COMP:11060"/>
        <dbReference type="Rhea" id="RHEA-COMP:11605"/>
        <dbReference type="ChEBI" id="CHEBI:15378"/>
        <dbReference type="ChEBI" id="CHEBI:30013"/>
        <dbReference type="ChEBI" id="CHEBI:30616"/>
        <dbReference type="ChEBI" id="CHEBI:61977"/>
        <dbReference type="ChEBI" id="CHEBI:456216"/>
        <dbReference type="EC" id="2.7.11.1"/>
    </reaction>
</comment>
<evidence type="ECO:0000256" key="6">
    <source>
        <dbReference type="ARBA" id="ARBA00022840"/>
    </source>
</evidence>
<feature type="region of interest" description="Disordered" evidence="9">
    <location>
        <begin position="107"/>
        <end position="172"/>
    </location>
</feature>
<keyword evidence="6" id="KW-0067">ATP-binding</keyword>
<dbReference type="GO" id="GO:0005737">
    <property type="term" value="C:cytoplasm"/>
    <property type="evidence" value="ECO:0007669"/>
    <property type="project" value="TreeGrafter"/>
</dbReference>
<evidence type="ECO:0000256" key="2">
    <source>
        <dbReference type="ARBA" id="ARBA00022527"/>
    </source>
</evidence>
<keyword evidence="2" id="KW-0723">Serine/threonine-protein kinase</keyword>
<gene>
    <name evidence="11" type="ORF">O3G_MSEX005208</name>
</gene>
<dbReference type="Proteomes" id="UP000791440">
    <property type="component" value="Unassembled WGS sequence"/>
</dbReference>
<keyword evidence="12" id="KW-1185">Reference proteome</keyword>